<protein>
    <submittedName>
        <fullName evidence="2">Uncharacterized protein</fullName>
    </submittedName>
</protein>
<dbReference type="EMBL" id="UINC01018257">
    <property type="protein sequence ID" value="SVA76514.1"/>
    <property type="molecule type" value="Genomic_DNA"/>
</dbReference>
<name>A0A381YHM7_9ZZZZ</name>
<reference evidence="2" key="1">
    <citation type="submission" date="2018-05" db="EMBL/GenBank/DDBJ databases">
        <authorList>
            <person name="Lanie J.A."/>
            <person name="Ng W.-L."/>
            <person name="Kazmierczak K.M."/>
            <person name="Andrzejewski T.M."/>
            <person name="Davidsen T.M."/>
            <person name="Wayne K.J."/>
            <person name="Tettelin H."/>
            <person name="Glass J.I."/>
            <person name="Rusch D."/>
            <person name="Podicherti R."/>
            <person name="Tsui H.-C.T."/>
            <person name="Winkler M.E."/>
        </authorList>
    </citation>
    <scope>NUCLEOTIDE SEQUENCE</scope>
</reference>
<feature type="region of interest" description="Disordered" evidence="1">
    <location>
        <begin position="134"/>
        <end position="159"/>
    </location>
</feature>
<gene>
    <name evidence="2" type="ORF">METZ01_LOCUS129368</name>
</gene>
<evidence type="ECO:0000313" key="2">
    <source>
        <dbReference type="EMBL" id="SVA76514.1"/>
    </source>
</evidence>
<organism evidence="2">
    <name type="scientific">marine metagenome</name>
    <dbReference type="NCBI Taxonomy" id="408172"/>
    <lineage>
        <taxon>unclassified sequences</taxon>
        <taxon>metagenomes</taxon>
        <taxon>ecological metagenomes</taxon>
    </lineage>
</organism>
<proteinExistence type="predicted"/>
<feature type="compositionally biased region" description="Low complexity" evidence="1">
    <location>
        <begin position="134"/>
        <end position="148"/>
    </location>
</feature>
<evidence type="ECO:0000256" key="1">
    <source>
        <dbReference type="SAM" id="MobiDB-lite"/>
    </source>
</evidence>
<dbReference type="PROSITE" id="PS51257">
    <property type="entry name" value="PROKAR_LIPOPROTEIN"/>
    <property type="match status" value="1"/>
</dbReference>
<dbReference type="AlphaFoldDB" id="A0A381YHM7"/>
<accession>A0A381YHM7</accession>
<sequence>MRLRITQAWMILGLLVVAACTDVSGPASPSDRLLNRDVAMVAADAALEDLSDLVELMMAGALAASTETTDRSSTRTRTVSYYDADGNEQDSHDPLTTASIHVVIEGSFEASRGAGWTASGTRARDLMITGLEGENTTRTTNGNGAGTRTKSRHTDDDGVRTYDMTATSVIDNVVHEVRGRGVARDRDAYPLSGTITRDINVSVTGGGRADRTKHREVVITFNGTNLVTMTVNGEAFEVDLSTRKGRNPVQKRG</sequence>